<dbReference type="PROSITE" id="PS50088">
    <property type="entry name" value="ANK_REPEAT"/>
    <property type="match status" value="2"/>
</dbReference>
<feature type="repeat" description="ANK" evidence="3">
    <location>
        <begin position="8"/>
        <end position="40"/>
    </location>
</feature>
<evidence type="ECO:0000256" key="2">
    <source>
        <dbReference type="ARBA" id="ARBA00023043"/>
    </source>
</evidence>
<evidence type="ECO:0008006" key="6">
    <source>
        <dbReference type="Google" id="ProtNLM"/>
    </source>
</evidence>
<evidence type="ECO:0000256" key="1">
    <source>
        <dbReference type="ARBA" id="ARBA00022737"/>
    </source>
</evidence>
<feature type="repeat" description="ANK" evidence="3">
    <location>
        <begin position="41"/>
        <end position="73"/>
    </location>
</feature>
<gene>
    <name evidence="4" type="ORF">AB1Y20_006808</name>
</gene>
<keyword evidence="2 3" id="KW-0040">ANK repeat</keyword>
<organism evidence="4 5">
    <name type="scientific">Prymnesium parvum</name>
    <name type="common">Toxic golden alga</name>
    <dbReference type="NCBI Taxonomy" id="97485"/>
    <lineage>
        <taxon>Eukaryota</taxon>
        <taxon>Haptista</taxon>
        <taxon>Haptophyta</taxon>
        <taxon>Prymnesiophyceae</taxon>
        <taxon>Prymnesiales</taxon>
        <taxon>Prymnesiaceae</taxon>
        <taxon>Prymnesium</taxon>
    </lineage>
</organism>
<dbReference type="InterPro" id="IPR036770">
    <property type="entry name" value="Ankyrin_rpt-contain_sf"/>
</dbReference>
<proteinExistence type="predicted"/>
<dbReference type="SMART" id="SM00248">
    <property type="entry name" value="ANK"/>
    <property type="match status" value="2"/>
</dbReference>
<dbReference type="SUPFAM" id="SSF48403">
    <property type="entry name" value="Ankyrin repeat"/>
    <property type="match status" value="1"/>
</dbReference>
<dbReference type="InterPro" id="IPR050889">
    <property type="entry name" value="Dendritic_Spine_Reg/Scaffold"/>
</dbReference>
<reference evidence="4 5" key="1">
    <citation type="journal article" date="2024" name="Science">
        <title>Giant polyketide synthase enzymes in the biosynthesis of giant marine polyether toxins.</title>
        <authorList>
            <person name="Fallon T.R."/>
            <person name="Shende V.V."/>
            <person name="Wierzbicki I.H."/>
            <person name="Pendleton A.L."/>
            <person name="Watervoot N.F."/>
            <person name="Auber R.P."/>
            <person name="Gonzalez D.J."/>
            <person name="Wisecaver J.H."/>
            <person name="Moore B.S."/>
        </authorList>
    </citation>
    <scope>NUCLEOTIDE SEQUENCE [LARGE SCALE GENOMIC DNA]</scope>
    <source>
        <strain evidence="4 5">12B1</strain>
    </source>
</reference>
<dbReference type="InterPro" id="IPR002110">
    <property type="entry name" value="Ankyrin_rpt"/>
</dbReference>
<dbReference type="AlphaFoldDB" id="A0AB34IZH3"/>
<comment type="caution">
    <text evidence="4">The sequence shown here is derived from an EMBL/GenBank/DDBJ whole genome shotgun (WGS) entry which is preliminary data.</text>
</comment>
<accession>A0AB34IZH3</accession>
<dbReference type="PANTHER" id="PTHR24166:SF48">
    <property type="entry name" value="PROTEIN VAPYRIN"/>
    <property type="match status" value="1"/>
</dbReference>
<protein>
    <recommendedName>
        <fullName evidence="6">Ankyrin repeat domain-containing protein</fullName>
    </recommendedName>
</protein>
<dbReference type="Proteomes" id="UP001515480">
    <property type="component" value="Unassembled WGS sequence"/>
</dbReference>
<dbReference type="PROSITE" id="PS50297">
    <property type="entry name" value="ANK_REP_REGION"/>
    <property type="match status" value="2"/>
</dbReference>
<dbReference type="EMBL" id="JBGBPQ010000015">
    <property type="protein sequence ID" value="KAL1510504.1"/>
    <property type="molecule type" value="Genomic_DNA"/>
</dbReference>
<evidence type="ECO:0000256" key="3">
    <source>
        <dbReference type="PROSITE-ProRule" id="PRU00023"/>
    </source>
</evidence>
<dbReference type="Gene3D" id="1.25.40.20">
    <property type="entry name" value="Ankyrin repeat-containing domain"/>
    <property type="match status" value="1"/>
</dbReference>
<dbReference type="PANTHER" id="PTHR24166">
    <property type="entry name" value="ROLLING PEBBLES, ISOFORM B"/>
    <property type="match status" value="1"/>
</dbReference>
<evidence type="ECO:0000313" key="4">
    <source>
        <dbReference type="EMBL" id="KAL1510504.1"/>
    </source>
</evidence>
<keyword evidence="1" id="KW-0677">Repeat</keyword>
<keyword evidence="5" id="KW-1185">Reference proteome</keyword>
<dbReference type="Pfam" id="PF12796">
    <property type="entry name" value="Ank_2"/>
    <property type="match status" value="1"/>
</dbReference>
<sequence>MDAYVKVDPIADLHVAAYSGSQEEVQKLLDNGVPIDAEDMSGFTALFFAARYQHVDITRFLLERGADVRHTDKKGRTALEFARWANATLNPEVVSLLEAAGTVQKPTR</sequence>
<evidence type="ECO:0000313" key="5">
    <source>
        <dbReference type="Proteomes" id="UP001515480"/>
    </source>
</evidence>
<name>A0AB34IZH3_PRYPA</name>